<gene>
    <name evidence="1" type="ORF">SAMN04488112_12237</name>
</gene>
<sequence>MQCAGPLPLDEEQLARHLQGNGGEEPERINFKAIDTDTGEMMVHIEWNRIDWNNGSTTLSRVLPAEVKGWERRWFREAVRYTFDPLHLHLLDLYVFDFNHSVIGAYERGGFRQEGTLREAWKRGDTYWRLCVMSLLDREWRGSR</sequence>
<dbReference type="RefSeq" id="WP_091572591.1">
    <property type="nucleotide sequence ID" value="NZ_FMZA01000022.1"/>
</dbReference>
<dbReference type="Gene3D" id="3.40.630.30">
    <property type="match status" value="1"/>
</dbReference>
<evidence type="ECO:0000313" key="2">
    <source>
        <dbReference type="Proteomes" id="UP000199387"/>
    </source>
</evidence>
<dbReference type="InterPro" id="IPR016181">
    <property type="entry name" value="Acyl_CoA_acyltransferase"/>
</dbReference>
<dbReference type="EMBL" id="FMZA01000022">
    <property type="protein sequence ID" value="SDC92959.1"/>
    <property type="molecule type" value="Genomic_DNA"/>
</dbReference>
<evidence type="ECO:0000313" key="1">
    <source>
        <dbReference type="EMBL" id="SDC92959.1"/>
    </source>
</evidence>
<organism evidence="1 2">
    <name type="scientific">Melghirimyces thermohalophilus</name>
    <dbReference type="NCBI Taxonomy" id="1236220"/>
    <lineage>
        <taxon>Bacteria</taxon>
        <taxon>Bacillati</taxon>
        <taxon>Bacillota</taxon>
        <taxon>Bacilli</taxon>
        <taxon>Bacillales</taxon>
        <taxon>Thermoactinomycetaceae</taxon>
        <taxon>Melghirimyces</taxon>
    </lineage>
</organism>
<proteinExistence type="predicted"/>
<reference evidence="1 2" key="1">
    <citation type="submission" date="2016-10" db="EMBL/GenBank/DDBJ databases">
        <authorList>
            <person name="de Groot N.N."/>
        </authorList>
    </citation>
    <scope>NUCLEOTIDE SEQUENCE [LARGE SCALE GENOMIC DNA]</scope>
    <source>
        <strain evidence="1 2">DSM 45514</strain>
    </source>
</reference>
<evidence type="ECO:0008006" key="3">
    <source>
        <dbReference type="Google" id="ProtNLM"/>
    </source>
</evidence>
<name>A0A1G6QKK4_9BACL</name>
<dbReference type="AlphaFoldDB" id="A0A1G6QKK4"/>
<accession>A0A1G6QKK4</accession>
<dbReference type="OrthoDB" id="9795206at2"/>
<dbReference type="SUPFAM" id="SSF55729">
    <property type="entry name" value="Acyl-CoA N-acyltransferases (Nat)"/>
    <property type="match status" value="1"/>
</dbReference>
<dbReference type="STRING" id="1236220.SAMN04488112_12237"/>
<dbReference type="Proteomes" id="UP000199387">
    <property type="component" value="Unassembled WGS sequence"/>
</dbReference>
<keyword evidence="2" id="KW-1185">Reference proteome</keyword>
<protein>
    <recommendedName>
        <fullName evidence="3">Acetyltransferase (GNAT) domain-containing protein</fullName>
    </recommendedName>
</protein>